<accession>G3HQ52</accession>
<dbReference type="Proteomes" id="UP000001075">
    <property type="component" value="Unassembled WGS sequence"/>
</dbReference>
<reference evidence="2" key="1">
    <citation type="journal article" date="2011" name="Nat. Biotechnol.">
        <title>The genomic sequence of the Chinese hamster ovary (CHO)-K1 cell line.</title>
        <authorList>
            <person name="Xu X."/>
            <person name="Nagarajan H."/>
            <person name="Lewis N.E."/>
            <person name="Pan S."/>
            <person name="Cai Z."/>
            <person name="Liu X."/>
            <person name="Chen W."/>
            <person name="Xie M."/>
            <person name="Wang W."/>
            <person name="Hammond S."/>
            <person name="Andersen M.R."/>
            <person name="Neff N."/>
            <person name="Passarelli B."/>
            <person name="Koh W."/>
            <person name="Fan H.C."/>
            <person name="Wang J."/>
            <person name="Gui Y."/>
            <person name="Lee K.H."/>
            <person name="Betenbaugh M.J."/>
            <person name="Quake S.R."/>
            <person name="Famili I."/>
            <person name="Palsson B.O."/>
            <person name="Wang J."/>
        </authorList>
    </citation>
    <scope>NUCLEOTIDE SEQUENCE [LARGE SCALE GENOMIC DNA]</scope>
    <source>
        <strain evidence="2">CHO K1 cell line</strain>
    </source>
</reference>
<organism evidence="1 2">
    <name type="scientific">Cricetulus griseus</name>
    <name type="common">Chinese hamster</name>
    <name type="synonym">Cricetulus barabensis griseus</name>
    <dbReference type="NCBI Taxonomy" id="10029"/>
    <lineage>
        <taxon>Eukaryota</taxon>
        <taxon>Metazoa</taxon>
        <taxon>Chordata</taxon>
        <taxon>Craniata</taxon>
        <taxon>Vertebrata</taxon>
        <taxon>Euteleostomi</taxon>
        <taxon>Mammalia</taxon>
        <taxon>Eutheria</taxon>
        <taxon>Euarchontoglires</taxon>
        <taxon>Glires</taxon>
        <taxon>Rodentia</taxon>
        <taxon>Myomorpha</taxon>
        <taxon>Muroidea</taxon>
        <taxon>Cricetidae</taxon>
        <taxon>Cricetinae</taxon>
        <taxon>Cricetulus</taxon>
    </lineage>
</organism>
<evidence type="ECO:0000313" key="1">
    <source>
        <dbReference type="EMBL" id="EGV96254.1"/>
    </source>
</evidence>
<sequence>MTKLFYAITNPYVVFVVGVQQSVGSLQTIKTVLKQVNRYCNMTLQYDSVVSFLLQSNLQVFRKMAGN</sequence>
<dbReference type="EMBL" id="JH000598">
    <property type="protein sequence ID" value="EGV96254.1"/>
    <property type="molecule type" value="Genomic_DNA"/>
</dbReference>
<name>G3HQ52_CRIGR</name>
<dbReference type="AlphaFoldDB" id="G3HQ52"/>
<gene>
    <name evidence="1" type="ORF">I79_012946</name>
</gene>
<evidence type="ECO:0000313" key="2">
    <source>
        <dbReference type="Proteomes" id="UP000001075"/>
    </source>
</evidence>
<protein>
    <submittedName>
        <fullName evidence="1">Uncharacterized protein</fullName>
    </submittedName>
</protein>
<proteinExistence type="predicted"/>
<dbReference type="InParanoid" id="G3HQ52"/>